<reference evidence="2" key="1">
    <citation type="submission" date="2023-10" db="EMBL/GenBank/DDBJ databases">
        <authorList>
            <person name="Hackl T."/>
        </authorList>
    </citation>
    <scope>NUCLEOTIDE SEQUENCE</scope>
</reference>
<evidence type="ECO:0000256" key="1">
    <source>
        <dbReference type="SAM" id="SignalP"/>
    </source>
</evidence>
<dbReference type="Proteomes" id="UP001295740">
    <property type="component" value="Unassembled WGS sequence"/>
</dbReference>
<gene>
    <name evidence="2" type="ORF">KHLLAP_LOCUS12735</name>
</gene>
<organism evidence="2 3">
    <name type="scientific">Anthostomella pinea</name>
    <dbReference type="NCBI Taxonomy" id="933095"/>
    <lineage>
        <taxon>Eukaryota</taxon>
        <taxon>Fungi</taxon>
        <taxon>Dikarya</taxon>
        <taxon>Ascomycota</taxon>
        <taxon>Pezizomycotina</taxon>
        <taxon>Sordariomycetes</taxon>
        <taxon>Xylariomycetidae</taxon>
        <taxon>Xylariales</taxon>
        <taxon>Xylariaceae</taxon>
        <taxon>Anthostomella</taxon>
    </lineage>
</organism>
<protein>
    <submittedName>
        <fullName evidence="2">Uu.00g052820.m01.CDS01</fullName>
    </submittedName>
</protein>
<dbReference type="EMBL" id="CAUWAG010000019">
    <property type="protein sequence ID" value="CAJ2512267.1"/>
    <property type="molecule type" value="Genomic_DNA"/>
</dbReference>
<feature type="chain" id="PRO_5042480667" evidence="1">
    <location>
        <begin position="20"/>
        <end position="120"/>
    </location>
</feature>
<accession>A0AAI8VWC4</accession>
<proteinExistence type="predicted"/>
<evidence type="ECO:0000313" key="2">
    <source>
        <dbReference type="EMBL" id="CAJ2512267.1"/>
    </source>
</evidence>
<comment type="caution">
    <text evidence="2">The sequence shown here is derived from an EMBL/GenBank/DDBJ whole genome shotgun (WGS) entry which is preliminary data.</text>
</comment>
<feature type="signal peptide" evidence="1">
    <location>
        <begin position="1"/>
        <end position="19"/>
    </location>
</feature>
<evidence type="ECO:0000313" key="3">
    <source>
        <dbReference type="Proteomes" id="UP001295740"/>
    </source>
</evidence>
<sequence length="120" mass="12922">MRLSAQLSLLALALSQALANPMNANAPNNIAKRDSADDCKKACTGTLALVPSPADGFDVDTCSKECEGSLHLKKIAKVLAPNINDDGEEVTFEDGWKLPVKTFYNKVRTVQKETQSNDQG</sequence>
<keyword evidence="3" id="KW-1185">Reference proteome</keyword>
<name>A0AAI8VWC4_9PEZI</name>
<keyword evidence="1" id="KW-0732">Signal</keyword>
<dbReference type="AlphaFoldDB" id="A0AAI8VWC4"/>